<comment type="subcellular location">
    <subcellularLocation>
        <location evidence="1">Cell inner membrane</location>
        <topology evidence="1">Single-pass membrane protein</topology>
    </subcellularLocation>
</comment>
<dbReference type="InterPro" id="IPR022346">
    <property type="entry name" value="T2SS_GspH"/>
</dbReference>
<evidence type="ECO:0000313" key="12">
    <source>
        <dbReference type="EMBL" id="ATX78955.1"/>
    </source>
</evidence>
<dbReference type="GO" id="GO:0015627">
    <property type="term" value="C:type II protein secretion system complex"/>
    <property type="evidence" value="ECO:0007669"/>
    <property type="project" value="InterPro"/>
</dbReference>
<keyword evidence="5" id="KW-0997">Cell inner membrane</keyword>
<dbReference type="SUPFAM" id="SSF54523">
    <property type="entry name" value="Pili subunits"/>
    <property type="match status" value="1"/>
</dbReference>
<evidence type="ECO:0000259" key="11">
    <source>
        <dbReference type="Pfam" id="PF12019"/>
    </source>
</evidence>
<dbReference type="Pfam" id="PF12019">
    <property type="entry name" value="GspH"/>
    <property type="match status" value="1"/>
</dbReference>
<dbReference type="GO" id="GO:0005886">
    <property type="term" value="C:plasma membrane"/>
    <property type="evidence" value="ECO:0007669"/>
    <property type="project" value="UniProtKB-SubCell"/>
</dbReference>
<evidence type="ECO:0000256" key="1">
    <source>
        <dbReference type="ARBA" id="ARBA00004377"/>
    </source>
</evidence>
<feature type="domain" description="General secretion pathway GspH" evidence="11">
    <location>
        <begin position="33"/>
        <end position="124"/>
    </location>
</feature>
<sequence>MEVLIVVVIIGVMSAIALPSFSSWREKQAVRGAAQTLLSHLKQARVLAIAENRSVSITFTSTSYTYDADLSGSCGACRSQVISYDEFSSNLSISPTTTRTFTSRGTSNSGTMTLTVGGTSRSITQNVIGRSYLQ</sequence>
<protein>
    <recommendedName>
        <fullName evidence="2">Type II secretion system protein H</fullName>
    </recommendedName>
    <alternativeName>
        <fullName evidence="10">General secretion pathway protein H</fullName>
    </alternativeName>
</protein>
<accession>A0A2K8KVT6</accession>
<proteinExistence type="inferred from homology"/>
<dbReference type="AlphaFoldDB" id="A0A2K8KVT6"/>
<dbReference type="GO" id="GO:0015628">
    <property type="term" value="P:protein secretion by the type II secretion system"/>
    <property type="evidence" value="ECO:0007669"/>
    <property type="project" value="InterPro"/>
</dbReference>
<evidence type="ECO:0000256" key="6">
    <source>
        <dbReference type="ARBA" id="ARBA00022692"/>
    </source>
</evidence>
<evidence type="ECO:0000256" key="9">
    <source>
        <dbReference type="ARBA" id="ARBA00025772"/>
    </source>
</evidence>
<evidence type="ECO:0000256" key="5">
    <source>
        <dbReference type="ARBA" id="ARBA00022519"/>
    </source>
</evidence>
<keyword evidence="6" id="KW-0812">Transmembrane</keyword>
<dbReference type="Proteomes" id="UP000231701">
    <property type="component" value="Chromosome"/>
</dbReference>
<comment type="similarity">
    <text evidence="9">Belongs to the GSP H family.</text>
</comment>
<keyword evidence="8" id="KW-0472">Membrane</keyword>
<evidence type="ECO:0000256" key="3">
    <source>
        <dbReference type="ARBA" id="ARBA00022475"/>
    </source>
</evidence>
<keyword evidence="13" id="KW-1185">Reference proteome</keyword>
<reference evidence="12 13" key="1">
    <citation type="submission" date="2016-12" db="EMBL/GenBank/DDBJ databases">
        <title>Isolation and genomic insights into novel planktonic Zetaproteobacteria from stratified waters of the Chesapeake Bay.</title>
        <authorList>
            <person name="McAllister S.M."/>
            <person name="Kato S."/>
            <person name="Chan C.S."/>
            <person name="Chiu B.K."/>
            <person name="Field E.K."/>
        </authorList>
    </citation>
    <scope>NUCLEOTIDE SEQUENCE [LARGE SCALE GENOMIC DNA]</scope>
    <source>
        <strain evidence="12 13">CP-5</strain>
    </source>
</reference>
<dbReference type="InterPro" id="IPR045584">
    <property type="entry name" value="Pilin-like"/>
</dbReference>
<dbReference type="Gene3D" id="3.30.700.10">
    <property type="entry name" value="Glycoprotein, Type 4 Pilin"/>
    <property type="match status" value="1"/>
</dbReference>
<keyword evidence="7" id="KW-1133">Transmembrane helix</keyword>
<evidence type="ECO:0000256" key="7">
    <source>
        <dbReference type="ARBA" id="ARBA00022989"/>
    </source>
</evidence>
<evidence type="ECO:0000256" key="8">
    <source>
        <dbReference type="ARBA" id="ARBA00023136"/>
    </source>
</evidence>
<gene>
    <name evidence="12" type="ORF">Ga0123461_0518</name>
</gene>
<evidence type="ECO:0000256" key="2">
    <source>
        <dbReference type="ARBA" id="ARBA00021549"/>
    </source>
</evidence>
<organism evidence="12 13">
    <name type="scientific">Mariprofundus aestuarium</name>
    <dbReference type="NCBI Taxonomy" id="1921086"/>
    <lineage>
        <taxon>Bacteria</taxon>
        <taxon>Pseudomonadati</taxon>
        <taxon>Pseudomonadota</taxon>
        <taxon>Candidatius Mariprofundia</taxon>
        <taxon>Mariprofundales</taxon>
        <taxon>Mariprofundaceae</taxon>
        <taxon>Mariprofundus</taxon>
    </lineage>
</organism>
<dbReference type="KEGG" id="maes:Ga0123461_0518"/>
<evidence type="ECO:0000256" key="10">
    <source>
        <dbReference type="ARBA" id="ARBA00030775"/>
    </source>
</evidence>
<dbReference type="EMBL" id="CP018799">
    <property type="protein sequence ID" value="ATX78955.1"/>
    <property type="molecule type" value="Genomic_DNA"/>
</dbReference>
<keyword evidence="3" id="KW-1003">Cell membrane</keyword>
<keyword evidence="4" id="KW-0488">Methylation</keyword>
<name>A0A2K8KVT6_MARES</name>
<evidence type="ECO:0000256" key="4">
    <source>
        <dbReference type="ARBA" id="ARBA00022481"/>
    </source>
</evidence>
<evidence type="ECO:0000313" key="13">
    <source>
        <dbReference type="Proteomes" id="UP000231701"/>
    </source>
</evidence>